<feature type="compositionally biased region" description="Low complexity" evidence="1">
    <location>
        <begin position="61"/>
        <end position="75"/>
    </location>
</feature>
<protein>
    <submittedName>
        <fullName evidence="2">Uncharacterized protein</fullName>
    </submittedName>
</protein>
<name>A0A7Z7NQ98_9BURK</name>
<dbReference type="Proteomes" id="UP000257139">
    <property type="component" value="Unassembled WGS sequence"/>
</dbReference>
<evidence type="ECO:0000313" key="3">
    <source>
        <dbReference type="Proteomes" id="UP000257139"/>
    </source>
</evidence>
<evidence type="ECO:0000313" key="2">
    <source>
        <dbReference type="EMBL" id="SPC25831.1"/>
    </source>
</evidence>
<accession>A0A7Z7NQ98</accession>
<feature type="region of interest" description="Disordered" evidence="1">
    <location>
        <begin position="57"/>
        <end position="78"/>
    </location>
</feature>
<comment type="caution">
    <text evidence="2">The sequence shown here is derived from an EMBL/GenBank/DDBJ whole genome shotgun (WGS) entry which is preliminary data.</text>
</comment>
<gene>
    <name evidence="2" type="ORF">CBM2594_U20018</name>
</gene>
<sequence>MNCGTSLAAQMAESSRIWHRFLRACPVQCISQFHVREIPQHDMAELFRPLPDGDSRPIPPVSSLDAPPDSSDANAGPKPIRRMLSEGRVAKIVPQTDSGTEVSYCTDFVRNFLRSDYNYITSKFSVASKGKIIALDEAFRLAQEWMDARLQWIESKPRRHLSLKFDHRQIVVTHSLSGRLIRLLNQHDRLFHRTLGAYIAQSISDTEKDDAIVGAAKHIRAIHHLCIPDNDRFAPDGQLIEQA</sequence>
<organism evidence="2 3">
    <name type="scientific">Cupriavidus taiwanensis</name>
    <dbReference type="NCBI Taxonomy" id="164546"/>
    <lineage>
        <taxon>Bacteria</taxon>
        <taxon>Pseudomonadati</taxon>
        <taxon>Pseudomonadota</taxon>
        <taxon>Betaproteobacteria</taxon>
        <taxon>Burkholderiales</taxon>
        <taxon>Burkholderiaceae</taxon>
        <taxon>Cupriavidus</taxon>
    </lineage>
</organism>
<dbReference type="AlphaFoldDB" id="A0A7Z7NQ98"/>
<evidence type="ECO:0000256" key="1">
    <source>
        <dbReference type="SAM" id="MobiDB-lite"/>
    </source>
</evidence>
<reference evidence="2 3" key="1">
    <citation type="submission" date="2018-01" db="EMBL/GenBank/DDBJ databases">
        <authorList>
            <person name="Clerissi C."/>
        </authorList>
    </citation>
    <scope>NUCLEOTIDE SEQUENCE [LARGE SCALE GENOMIC DNA]</scope>
    <source>
        <strain evidence="2">Cupriavidus taiwanensis STM 6021</strain>
    </source>
</reference>
<proteinExistence type="predicted"/>
<dbReference type="EMBL" id="OGUU01000049">
    <property type="protein sequence ID" value="SPC25831.1"/>
    <property type="molecule type" value="Genomic_DNA"/>
</dbReference>